<evidence type="ECO:0000313" key="3">
    <source>
        <dbReference type="EMBL" id="OQV16989.1"/>
    </source>
</evidence>
<proteinExistence type="predicted"/>
<name>A0A1W0WP84_HYPEX</name>
<sequence length="344" mass="37205">MARFSTVTFLLASLFLIATITGTASTNSSVITPSSTSTNSTTTEATTSVITPSPTSTNSSVITPSPTSTNSTTTETATSVISPSPTSTPSTISSPNKETAKDTPAEAAASATDALKIPPPTTLATTSAKESFTCQYHHCKIRHYLNDTHTFTCTNDCTGIPLNGSIGFANPANNTSCNMSSIPFYLAATDRRRKDIIPPFNFQNTEQYYKQLASTNLVRGPGPFLQLPTNLTFPNAASFCTFYTSGNEPNQNSRFECVLSLSGNSSNDIEYLWYGIYTGGRLSSPDFNAKMVNTYGTTRDHISMAERWNFLKDSCSAYKSTGHSDFLTAYHALVYLLAAYWFLM</sequence>
<evidence type="ECO:0000313" key="4">
    <source>
        <dbReference type="Proteomes" id="UP000192578"/>
    </source>
</evidence>
<feature type="signal peptide" evidence="2">
    <location>
        <begin position="1"/>
        <end position="25"/>
    </location>
</feature>
<evidence type="ECO:0000256" key="2">
    <source>
        <dbReference type="SAM" id="SignalP"/>
    </source>
</evidence>
<keyword evidence="4" id="KW-1185">Reference proteome</keyword>
<organism evidence="3 4">
    <name type="scientific">Hypsibius exemplaris</name>
    <name type="common">Freshwater tardigrade</name>
    <dbReference type="NCBI Taxonomy" id="2072580"/>
    <lineage>
        <taxon>Eukaryota</taxon>
        <taxon>Metazoa</taxon>
        <taxon>Ecdysozoa</taxon>
        <taxon>Tardigrada</taxon>
        <taxon>Eutardigrada</taxon>
        <taxon>Parachela</taxon>
        <taxon>Hypsibioidea</taxon>
        <taxon>Hypsibiidae</taxon>
        <taxon>Hypsibius</taxon>
    </lineage>
</organism>
<feature type="compositionally biased region" description="Low complexity" evidence="1">
    <location>
        <begin position="26"/>
        <end position="97"/>
    </location>
</feature>
<dbReference type="EMBL" id="MTYJ01000067">
    <property type="protein sequence ID" value="OQV16989.1"/>
    <property type="molecule type" value="Genomic_DNA"/>
</dbReference>
<gene>
    <name evidence="3" type="ORF">BV898_08854</name>
</gene>
<feature type="chain" id="PRO_5013048671" evidence="2">
    <location>
        <begin position="26"/>
        <end position="344"/>
    </location>
</feature>
<evidence type="ECO:0000256" key="1">
    <source>
        <dbReference type="SAM" id="MobiDB-lite"/>
    </source>
</evidence>
<reference evidence="4" key="1">
    <citation type="submission" date="2017-01" db="EMBL/GenBank/DDBJ databases">
        <title>Comparative genomics of anhydrobiosis in the tardigrade Hypsibius dujardini.</title>
        <authorList>
            <person name="Yoshida Y."/>
            <person name="Koutsovoulos G."/>
            <person name="Laetsch D."/>
            <person name="Stevens L."/>
            <person name="Kumar S."/>
            <person name="Horikawa D."/>
            <person name="Ishino K."/>
            <person name="Komine S."/>
            <person name="Tomita M."/>
            <person name="Blaxter M."/>
            <person name="Arakawa K."/>
        </authorList>
    </citation>
    <scope>NUCLEOTIDE SEQUENCE [LARGE SCALE GENOMIC DNA]</scope>
    <source>
        <strain evidence="4">Z151</strain>
    </source>
</reference>
<feature type="region of interest" description="Disordered" evidence="1">
    <location>
        <begin position="26"/>
        <end position="110"/>
    </location>
</feature>
<comment type="caution">
    <text evidence="3">The sequence shown here is derived from an EMBL/GenBank/DDBJ whole genome shotgun (WGS) entry which is preliminary data.</text>
</comment>
<dbReference type="AlphaFoldDB" id="A0A1W0WP84"/>
<accession>A0A1W0WP84</accession>
<keyword evidence="2" id="KW-0732">Signal</keyword>
<protein>
    <submittedName>
        <fullName evidence="3">Uncharacterized protein</fullName>
    </submittedName>
</protein>
<dbReference type="Proteomes" id="UP000192578">
    <property type="component" value="Unassembled WGS sequence"/>
</dbReference>